<dbReference type="InterPro" id="IPR044049">
    <property type="entry name" value="EccD_transm"/>
</dbReference>
<feature type="transmembrane region" description="Helical" evidence="7">
    <location>
        <begin position="268"/>
        <end position="288"/>
    </location>
</feature>
<dbReference type="EMBL" id="BOQP01000033">
    <property type="protein sequence ID" value="GIM77934.1"/>
    <property type="molecule type" value="Genomic_DNA"/>
</dbReference>
<dbReference type="GO" id="GO:0005886">
    <property type="term" value="C:plasma membrane"/>
    <property type="evidence" value="ECO:0007669"/>
    <property type="project" value="UniProtKB-SubCell"/>
</dbReference>
<sequence>MTAALNGELCRITVIGPDRKVDLAVPATTPVAALLPVLLNHTSTPGRPVDGDAGDGAWVLQRLGQTPFELSGTPESLDWLEGEELYLRRAEDPLPELDFDDLAEGIATIVNRRNDRWQPEYRRVLFLLLSVVGMGAIAAVLTDRGPVLPQVIGAGVVGLICFVAALVCARKLPDGAFSLLFGFGAAGFAALAASSAVDGDPEGIAVNGPALLAAAVSVVAVVAVLLLAQRTVTPYLPAAPMLVLGVTSLVAVGVLLMQSASQMTSQRASAAAVAVIFAVIVLAPRAAVKFARLRGPQLPKTGADMSYDIEPSPPEEVRDRTNEADTYLSVALLASAIVLPFVFHFTMEVPGWAGWTYVLVVASAILLRARTFLGFWQRIALTVAGSVGYLMVIMRLSQALTPSGRWVLLGGLLAAVVPLVMAALRPFPRRMLPFWEYSATFLDVATGVAVLPVLGQILGLYAWARGLFG</sequence>
<dbReference type="Gene3D" id="3.10.20.90">
    <property type="entry name" value="Phosphatidylinositol 3-kinase Catalytic Subunit, Chain A, domain 1"/>
    <property type="match status" value="1"/>
</dbReference>
<comment type="subcellular location">
    <subcellularLocation>
        <location evidence="1">Cell membrane</location>
        <topology evidence="1">Multi-pass membrane protein</topology>
    </subcellularLocation>
</comment>
<feature type="transmembrane region" description="Helical" evidence="7">
    <location>
        <begin position="235"/>
        <end position="256"/>
    </location>
</feature>
<feature type="transmembrane region" description="Helical" evidence="7">
    <location>
        <begin position="406"/>
        <end position="427"/>
    </location>
</feature>
<organism evidence="9 10">
    <name type="scientific">Winogradskya consettensis</name>
    <dbReference type="NCBI Taxonomy" id="113560"/>
    <lineage>
        <taxon>Bacteria</taxon>
        <taxon>Bacillati</taxon>
        <taxon>Actinomycetota</taxon>
        <taxon>Actinomycetes</taxon>
        <taxon>Micromonosporales</taxon>
        <taxon>Micromonosporaceae</taxon>
        <taxon>Winogradskya</taxon>
    </lineage>
</organism>
<feature type="transmembrane region" description="Helical" evidence="7">
    <location>
        <begin position="176"/>
        <end position="197"/>
    </location>
</feature>
<feature type="transmembrane region" description="Helical" evidence="7">
    <location>
        <begin position="209"/>
        <end position="228"/>
    </location>
</feature>
<keyword evidence="5 7" id="KW-1133">Transmembrane helix</keyword>
<evidence type="ECO:0000256" key="7">
    <source>
        <dbReference type="SAM" id="Phobius"/>
    </source>
</evidence>
<reference evidence="9" key="1">
    <citation type="submission" date="2021-03" db="EMBL/GenBank/DDBJ databases">
        <title>Whole genome shotgun sequence of Actinoplanes consettensis NBRC 14913.</title>
        <authorList>
            <person name="Komaki H."/>
            <person name="Tamura T."/>
        </authorList>
    </citation>
    <scope>NUCLEOTIDE SEQUENCE</scope>
    <source>
        <strain evidence="9">NBRC 14913</strain>
    </source>
</reference>
<evidence type="ECO:0000313" key="9">
    <source>
        <dbReference type="EMBL" id="GIM77934.1"/>
    </source>
</evidence>
<keyword evidence="3" id="KW-1003">Cell membrane</keyword>
<evidence type="ECO:0000256" key="1">
    <source>
        <dbReference type="ARBA" id="ARBA00004651"/>
    </source>
</evidence>
<keyword evidence="6 7" id="KW-0472">Membrane</keyword>
<dbReference type="Pfam" id="PF19053">
    <property type="entry name" value="EccD"/>
    <property type="match status" value="1"/>
</dbReference>
<dbReference type="RefSeq" id="WP_213000391.1">
    <property type="nucleotide sequence ID" value="NZ_BAAATW010000006.1"/>
</dbReference>
<feature type="transmembrane region" description="Helical" evidence="7">
    <location>
        <begin position="147"/>
        <end position="169"/>
    </location>
</feature>
<dbReference type="Proteomes" id="UP000680865">
    <property type="component" value="Unassembled WGS sequence"/>
</dbReference>
<dbReference type="PIRSF" id="PIRSF017804">
    <property type="entry name" value="Secretion_EccD1"/>
    <property type="match status" value="1"/>
</dbReference>
<feature type="transmembrane region" description="Helical" evidence="7">
    <location>
        <begin position="121"/>
        <end position="141"/>
    </location>
</feature>
<evidence type="ECO:0000256" key="5">
    <source>
        <dbReference type="ARBA" id="ARBA00022989"/>
    </source>
</evidence>
<evidence type="ECO:0000256" key="4">
    <source>
        <dbReference type="ARBA" id="ARBA00022692"/>
    </source>
</evidence>
<keyword evidence="4 7" id="KW-0812">Transmembrane</keyword>
<dbReference type="InterPro" id="IPR024962">
    <property type="entry name" value="YukD-like"/>
</dbReference>
<feature type="transmembrane region" description="Helical" evidence="7">
    <location>
        <begin position="349"/>
        <end position="367"/>
    </location>
</feature>
<protein>
    <recommendedName>
        <fullName evidence="8">EccD-like transmembrane domain-containing protein</fullName>
    </recommendedName>
</protein>
<evidence type="ECO:0000313" key="10">
    <source>
        <dbReference type="Proteomes" id="UP000680865"/>
    </source>
</evidence>
<feature type="domain" description="EccD-like transmembrane" evidence="8">
    <location>
        <begin position="123"/>
        <end position="467"/>
    </location>
</feature>
<proteinExistence type="inferred from homology"/>
<comment type="caution">
    <text evidence="9">The sequence shown here is derived from an EMBL/GenBank/DDBJ whole genome shotgun (WGS) entry which is preliminary data.</text>
</comment>
<feature type="transmembrane region" description="Helical" evidence="7">
    <location>
        <begin position="326"/>
        <end position="343"/>
    </location>
</feature>
<evidence type="ECO:0000259" key="8">
    <source>
        <dbReference type="Pfam" id="PF19053"/>
    </source>
</evidence>
<dbReference type="Pfam" id="PF08817">
    <property type="entry name" value="YukD"/>
    <property type="match status" value="1"/>
</dbReference>
<feature type="transmembrane region" description="Helical" evidence="7">
    <location>
        <begin position="439"/>
        <end position="464"/>
    </location>
</feature>
<dbReference type="InterPro" id="IPR006707">
    <property type="entry name" value="T7SS_EccD"/>
</dbReference>
<gene>
    <name evidence="9" type="ORF">Aco04nite_57860</name>
</gene>
<accession>A0A919VT62</accession>
<keyword evidence="10" id="KW-1185">Reference proteome</keyword>
<feature type="transmembrane region" description="Helical" evidence="7">
    <location>
        <begin position="379"/>
        <end position="400"/>
    </location>
</feature>
<evidence type="ECO:0000256" key="6">
    <source>
        <dbReference type="ARBA" id="ARBA00023136"/>
    </source>
</evidence>
<dbReference type="AlphaFoldDB" id="A0A919VT62"/>
<evidence type="ECO:0000256" key="2">
    <source>
        <dbReference type="ARBA" id="ARBA00006162"/>
    </source>
</evidence>
<evidence type="ECO:0000256" key="3">
    <source>
        <dbReference type="ARBA" id="ARBA00022475"/>
    </source>
</evidence>
<dbReference type="NCBIfam" id="TIGR03920">
    <property type="entry name" value="T7SS_EccD"/>
    <property type="match status" value="1"/>
</dbReference>
<name>A0A919VT62_9ACTN</name>
<comment type="similarity">
    <text evidence="2">Belongs to the EccD/Snm4 family.</text>
</comment>